<dbReference type="FunFam" id="3.30.40.10:FF:000006">
    <property type="entry name" value="CCR4-NOT transcription complex subunit 4"/>
    <property type="match status" value="1"/>
</dbReference>
<dbReference type="Proteomes" id="UP000887565">
    <property type="component" value="Unplaced"/>
</dbReference>
<name>A0A915KZV9_ROMCU</name>
<dbReference type="WBParaSite" id="nRc.2.0.1.t43979-RA">
    <property type="protein sequence ID" value="nRc.2.0.1.t43979-RA"/>
    <property type="gene ID" value="nRc.2.0.1.g43979"/>
</dbReference>
<dbReference type="AlphaFoldDB" id="A0A915KZV9"/>
<dbReference type="CDD" id="cd16618">
    <property type="entry name" value="mRING-HC-C4C4_CNOT4"/>
    <property type="match status" value="1"/>
</dbReference>
<dbReference type="InterPro" id="IPR039515">
    <property type="entry name" value="NOT4_mRING-HC-C4C4"/>
</dbReference>
<accession>A0A915KZV9</accession>
<evidence type="ECO:0000313" key="10">
    <source>
        <dbReference type="Proteomes" id="UP000887565"/>
    </source>
</evidence>
<dbReference type="PANTHER" id="PTHR12603:SF0">
    <property type="entry name" value="CCR4-NOT TRANSCRIPTION COMPLEX SUBUNIT 4"/>
    <property type="match status" value="1"/>
</dbReference>
<evidence type="ECO:0000256" key="1">
    <source>
        <dbReference type="ARBA" id="ARBA00004123"/>
    </source>
</evidence>
<dbReference type="GO" id="GO:0005634">
    <property type="term" value="C:nucleus"/>
    <property type="evidence" value="ECO:0007669"/>
    <property type="project" value="UniProtKB-SubCell"/>
</dbReference>
<dbReference type="Pfam" id="PF14570">
    <property type="entry name" value="zf-RING_4"/>
    <property type="match status" value="1"/>
</dbReference>
<keyword evidence="10" id="KW-1185">Reference proteome</keyword>
<dbReference type="GO" id="GO:0008270">
    <property type="term" value="F:zinc ion binding"/>
    <property type="evidence" value="ECO:0007669"/>
    <property type="project" value="UniProtKB-KW"/>
</dbReference>
<evidence type="ECO:0000259" key="9">
    <source>
        <dbReference type="PROSITE" id="PS50089"/>
    </source>
</evidence>
<dbReference type="InterPro" id="IPR001841">
    <property type="entry name" value="Znf_RING"/>
</dbReference>
<dbReference type="GO" id="GO:0004842">
    <property type="term" value="F:ubiquitin-protein transferase activity"/>
    <property type="evidence" value="ECO:0007669"/>
    <property type="project" value="InterPro"/>
</dbReference>
<keyword evidence="2" id="KW-0479">Metal-binding</keyword>
<dbReference type="GO" id="GO:0030014">
    <property type="term" value="C:CCR4-NOT complex"/>
    <property type="evidence" value="ECO:0007669"/>
    <property type="project" value="InterPro"/>
</dbReference>
<dbReference type="InterPro" id="IPR039780">
    <property type="entry name" value="Mot2"/>
</dbReference>
<evidence type="ECO:0000256" key="2">
    <source>
        <dbReference type="ARBA" id="ARBA00022723"/>
    </source>
</evidence>
<dbReference type="Gene3D" id="3.30.40.10">
    <property type="entry name" value="Zinc/RING finger domain, C3HC4 (zinc finger)"/>
    <property type="match status" value="1"/>
</dbReference>
<evidence type="ECO:0000256" key="5">
    <source>
        <dbReference type="ARBA" id="ARBA00022884"/>
    </source>
</evidence>
<proteinExistence type="predicted"/>
<dbReference type="SUPFAM" id="SSF57850">
    <property type="entry name" value="RING/U-box"/>
    <property type="match status" value="1"/>
</dbReference>
<dbReference type="InterPro" id="IPR013083">
    <property type="entry name" value="Znf_RING/FYVE/PHD"/>
</dbReference>
<keyword evidence="4" id="KW-0862">Zinc</keyword>
<comment type="subcellular location">
    <subcellularLocation>
        <location evidence="1">Nucleus</location>
    </subcellularLocation>
</comment>
<evidence type="ECO:0000313" key="11">
    <source>
        <dbReference type="WBParaSite" id="nRc.2.0.1.t43979-RA"/>
    </source>
</evidence>
<dbReference type="PANTHER" id="PTHR12603">
    <property type="entry name" value="CCR4-NOT TRANSCRIPTION COMPLEX RELATED"/>
    <property type="match status" value="1"/>
</dbReference>
<dbReference type="PROSITE" id="PS50089">
    <property type="entry name" value="ZF_RING_2"/>
    <property type="match status" value="1"/>
</dbReference>
<protein>
    <submittedName>
        <fullName evidence="11">RING-type domain-containing protein</fullName>
    </submittedName>
</protein>
<keyword evidence="5" id="KW-0694">RNA-binding</keyword>
<reference evidence="11" key="1">
    <citation type="submission" date="2022-11" db="UniProtKB">
        <authorList>
            <consortium name="WormBaseParasite"/>
        </authorList>
    </citation>
    <scope>IDENTIFICATION</scope>
</reference>
<evidence type="ECO:0000256" key="6">
    <source>
        <dbReference type="ARBA" id="ARBA00023054"/>
    </source>
</evidence>
<organism evidence="10 11">
    <name type="scientific">Romanomermis culicivorax</name>
    <name type="common">Nematode worm</name>
    <dbReference type="NCBI Taxonomy" id="13658"/>
    <lineage>
        <taxon>Eukaryota</taxon>
        <taxon>Metazoa</taxon>
        <taxon>Ecdysozoa</taxon>
        <taxon>Nematoda</taxon>
        <taxon>Enoplea</taxon>
        <taxon>Dorylaimia</taxon>
        <taxon>Mermithida</taxon>
        <taxon>Mermithoidea</taxon>
        <taxon>Mermithidae</taxon>
        <taxon>Romanomermis</taxon>
    </lineage>
</organism>
<evidence type="ECO:0000256" key="4">
    <source>
        <dbReference type="ARBA" id="ARBA00022833"/>
    </source>
</evidence>
<evidence type="ECO:0000256" key="7">
    <source>
        <dbReference type="ARBA" id="ARBA00023242"/>
    </source>
</evidence>
<feature type="domain" description="RING-type" evidence="9">
    <location>
        <begin position="29"/>
        <end position="72"/>
    </location>
</feature>
<dbReference type="GO" id="GO:0016567">
    <property type="term" value="P:protein ubiquitination"/>
    <property type="evidence" value="ECO:0007669"/>
    <property type="project" value="TreeGrafter"/>
</dbReference>
<evidence type="ECO:0000256" key="8">
    <source>
        <dbReference type="PROSITE-ProRule" id="PRU00175"/>
    </source>
</evidence>
<keyword evidence="7" id="KW-0539">Nucleus</keyword>
<dbReference type="GO" id="GO:0003723">
    <property type="term" value="F:RNA binding"/>
    <property type="evidence" value="ECO:0007669"/>
    <property type="project" value="UniProtKB-KW"/>
</dbReference>
<keyword evidence="3 8" id="KW-0863">Zinc-finger</keyword>
<sequence>MLINDTIGVIQRSKPLYRIGIINIINNMCPLCMEQLDLDELNFFPCKCGYQVCQFCWNRIKQEENGLCPACRQPYPDQPVDFKPFSAEELKKIQLERRKRDQQRKQKMSENRKHLANMRVVQKNLVLVHGMPP</sequence>
<keyword evidence="6" id="KW-0175">Coiled coil</keyword>
<evidence type="ECO:0000256" key="3">
    <source>
        <dbReference type="ARBA" id="ARBA00022771"/>
    </source>
</evidence>